<dbReference type="InterPro" id="IPR008966">
    <property type="entry name" value="Adhesion_dom_sf"/>
</dbReference>
<evidence type="ECO:0000256" key="1">
    <source>
        <dbReference type="SAM" id="SignalP"/>
    </source>
</evidence>
<feature type="chain" id="PRO_5043420512" evidence="1">
    <location>
        <begin position="19"/>
        <end position="162"/>
    </location>
</feature>
<accession>A0AAW7VAF6</accession>
<dbReference type="PANTHER" id="PTHR33420">
    <property type="entry name" value="FIMBRIAL SUBUNIT ELFA-RELATED"/>
    <property type="match status" value="1"/>
</dbReference>
<dbReference type="RefSeq" id="WP_105287751.1">
    <property type="nucleotide sequence ID" value="NZ_BLES01000016.1"/>
</dbReference>
<dbReference type="PANTHER" id="PTHR33420:SF33">
    <property type="entry name" value="MINOR FIMBRIAL SUBUNIT"/>
    <property type="match status" value="1"/>
</dbReference>
<dbReference type="GO" id="GO:0043709">
    <property type="term" value="P:cell adhesion involved in single-species biofilm formation"/>
    <property type="evidence" value="ECO:0007669"/>
    <property type="project" value="TreeGrafter"/>
</dbReference>
<evidence type="ECO:0000313" key="4">
    <source>
        <dbReference type="Proteomes" id="UP001174465"/>
    </source>
</evidence>
<feature type="domain" description="Fimbrial-type adhesion" evidence="2">
    <location>
        <begin position="23"/>
        <end position="162"/>
    </location>
</feature>
<evidence type="ECO:0000313" key="3">
    <source>
        <dbReference type="EMBL" id="MDO2728884.1"/>
    </source>
</evidence>
<protein>
    <submittedName>
        <fullName evidence="3">Fimbrial protein</fullName>
    </submittedName>
</protein>
<dbReference type="GO" id="GO:0009289">
    <property type="term" value="C:pilus"/>
    <property type="evidence" value="ECO:0007669"/>
    <property type="project" value="InterPro"/>
</dbReference>
<feature type="signal peptide" evidence="1">
    <location>
        <begin position="1"/>
        <end position="18"/>
    </location>
</feature>
<dbReference type="EMBL" id="JAUKZB010000002">
    <property type="protein sequence ID" value="MDO2728884.1"/>
    <property type="molecule type" value="Genomic_DNA"/>
</dbReference>
<gene>
    <name evidence="3" type="ORF">Q2V64_03710</name>
</gene>
<evidence type="ECO:0000259" key="2">
    <source>
        <dbReference type="Pfam" id="PF00419"/>
    </source>
</evidence>
<sequence length="162" mass="17518">MKKRLLLLLCTCGGVALAAGDDITFHGTLVAPPACAISDGKTLEVEFPDLIIDSINGDYGRKEVVYGLSCDSDTRDPEWNMTLTWTGTPTAYNNAAIETDVPGFGIELQHDGQRFELNTPLAINATDFTQKPKLEAVPVKSADAVLSDTTFSAYATLRVDYQ</sequence>
<dbReference type="SUPFAM" id="SSF49401">
    <property type="entry name" value="Bacterial adhesins"/>
    <property type="match status" value="1"/>
</dbReference>
<organism evidence="3 4">
    <name type="scientific">Escherichia coli</name>
    <dbReference type="NCBI Taxonomy" id="562"/>
    <lineage>
        <taxon>Bacteria</taxon>
        <taxon>Pseudomonadati</taxon>
        <taxon>Pseudomonadota</taxon>
        <taxon>Gammaproteobacteria</taxon>
        <taxon>Enterobacterales</taxon>
        <taxon>Enterobacteriaceae</taxon>
        <taxon>Escherichia</taxon>
    </lineage>
</organism>
<dbReference type="Proteomes" id="UP001174465">
    <property type="component" value="Unassembled WGS sequence"/>
</dbReference>
<dbReference type="InterPro" id="IPR000259">
    <property type="entry name" value="Adhesion_dom_fimbrial"/>
</dbReference>
<dbReference type="AlphaFoldDB" id="A0AAW7VAF6"/>
<comment type="caution">
    <text evidence="3">The sequence shown here is derived from an EMBL/GenBank/DDBJ whole genome shotgun (WGS) entry which is preliminary data.</text>
</comment>
<dbReference type="InterPro" id="IPR050263">
    <property type="entry name" value="Bact_Fimbrial_Adh_Pro"/>
</dbReference>
<dbReference type="Pfam" id="PF00419">
    <property type="entry name" value="Fimbrial"/>
    <property type="match status" value="1"/>
</dbReference>
<dbReference type="Gene3D" id="2.60.40.1090">
    <property type="entry name" value="Fimbrial-type adhesion domain"/>
    <property type="match status" value="1"/>
</dbReference>
<reference evidence="3" key="1">
    <citation type="submission" date="2023-07" db="EMBL/GenBank/DDBJ databases">
        <title>High risk of intestinal colonization with ESBL-producing Escherichia coli among soldiers of military contingents in specific geographic regions.</title>
        <authorList>
            <person name="Literacka E."/>
        </authorList>
    </citation>
    <scope>NUCLEOTIDE SEQUENCE</scope>
    <source>
        <strain evidence="3">33</strain>
    </source>
</reference>
<keyword evidence="1" id="KW-0732">Signal</keyword>
<dbReference type="InterPro" id="IPR036937">
    <property type="entry name" value="Adhesion_dom_fimbrial_sf"/>
</dbReference>
<proteinExistence type="predicted"/>
<name>A0AAW7VAF6_ECOLX</name>